<dbReference type="CDD" id="cd06849">
    <property type="entry name" value="lipoyl_domain"/>
    <property type="match status" value="1"/>
</dbReference>
<dbReference type="InterPro" id="IPR006255">
    <property type="entry name" value="SucB"/>
</dbReference>
<comment type="similarity">
    <text evidence="3 11">Belongs to the 2-oxoacid dehydrogenase family.</text>
</comment>
<evidence type="ECO:0000256" key="2">
    <source>
        <dbReference type="ARBA" id="ARBA00005145"/>
    </source>
</evidence>
<organism evidence="15 16">
    <name type="scientific">Desulfofustis glycolicus DSM 9705</name>
    <dbReference type="NCBI Taxonomy" id="1121409"/>
    <lineage>
        <taxon>Bacteria</taxon>
        <taxon>Pseudomonadati</taxon>
        <taxon>Thermodesulfobacteriota</taxon>
        <taxon>Desulfobulbia</taxon>
        <taxon>Desulfobulbales</taxon>
        <taxon>Desulfocapsaceae</taxon>
        <taxon>Desulfofustis</taxon>
    </lineage>
</organism>
<evidence type="ECO:0000256" key="8">
    <source>
        <dbReference type="ARBA" id="ARBA00022823"/>
    </source>
</evidence>
<evidence type="ECO:0000259" key="14">
    <source>
        <dbReference type="PROSITE" id="PS51826"/>
    </source>
</evidence>
<dbReference type="NCBIfam" id="NF004309">
    <property type="entry name" value="PRK05704.1"/>
    <property type="match status" value="1"/>
</dbReference>
<evidence type="ECO:0000256" key="4">
    <source>
        <dbReference type="ARBA" id="ARBA00012945"/>
    </source>
</evidence>
<keyword evidence="16" id="KW-1185">Reference proteome</keyword>
<dbReference type="NCBIfam" id="TIGR01347">
    <property type="entry name" value="sucB"/>
    <property type="match status" value="1"/>
</dbReference>
<dbReference type="Proteomes" id="UP000184139">
    <property type="component" value="Unassembled WGS sequence"/>
</dbReference>
<comment type="pathway">
    <text evidence="2 11">Amino-acid degradation; L-lysine degradation via saccharopine pathway; glutaryl-CoA from L-lysine: step 6/6.</text>
</comment>
<dbReference type="InterPro" id="IPR000089">
    <property type="entry name" value="Biotin_lipoyl"/>
</dbReference>
<evidence type="ECO:0000256" key="5">
    <source>
        <dbReference type="ARBA" id="ARBA00019511"/>
    </source>
</evidence>
<dbReference type="GO" id="GO:0033512">
    <property type="term" value="P:L-lysine catabolic process to acetyl-CoA via saccharopine"/>
    <property type="evidence" value="ECO:0007669"/>
    <property type="project" value="UniProtKB-UniRule"/>
</dbReference>
<feature type="region of interest" description="Disordered" evidence="12">
    <location>
        <begin position="140"/>
        <end position="171"/>
    </location>
</feature>
<dbReference type="PROSITE" id="PS51826">
    <property type="entry name" value="PSBD"/>
    <property type="match status" value="1"/>
</dbReference>
<feature type="domain" description="Lipoyl-binding" evidence="13">
    <location>
        <begin position="2"/>
        <end position="77"/>
    </location>
</feature>
<dbReference type="GO" id="GO:0005829">
    <property type="term" value="C:cytosol"/>
    <property type="evidence" value="ECO:0007669"/>
    <property type="project" value="TreeGrafter"/>
</dbReference>
<keyword evidence="7 11" id="KW-0808">Transferase</keyword>
<dbReference type="Gene3D" id="3.30.559.10">
    <property type="entry name" value="Chloramphenicol acetyltransferase-like domain"/>
    <property type="match status" value="1"/>
</dbReference>
<keyword evidence="6 11" id="KW-0816">Tricarboxylic acid cycle</keyword>
<accession>A0A1M5XQD3</accession>
<protein>
    <recommendedName>
        <fullName evidence="5 11">Dihydrolipoyllysine-residue succinyltransferase component of 2-oxoglutarate dehydrogenase complex</fullName>
        <ecNumber evidence="4 11">2.3.1.61</ecNumber>
    </recommendedName>
    <alternativeName>
        <fullName evidence="11">2-oxoglutarate dehydrogenase complex component E2</fullName>
    </alternativeName>
</protein>
<evidence type="ECO:0000313" key="16">
    <source>
        <dbReference type="Proteomes" id="UP000184139"/>
    </source>
</evidence>
<dbReference type="PROSITE" id="PS50968">
    <property type="entry name" value="BIOTINYL_LIPOYL"/>
    <property type="match status" value="1"/>
</dbReference>
<evidence type="ECO:0000256" key="10">
    <source>
        <dbReference type="ARBA" id="ARBA00052761"/>
    </source>
</evidence>
<evidence type="ECO:0000256" key="9">
    <source>
        <dbReference type="ARBA" id="ARBA00023315"/>
    </source>
</evidence>
<dbReference type="SUPFAM" id="SSF51230">
    <property type="entry name" value="Single hybrid motif"/>
    <property type="match status" value="1"/>
</dbReference>
<keyword evidence="8 11" id="KW-0450">Lipoyl</keyword>
<dbReference type="InterPro" id="IPR023213">
    <property type="entry name" value="CAT-like_dom_sf"/>
</dbReference>
<dbReference type="InterPro" id="IPR003016">
    <property type="entry name" value="2-oxoA_DH_lipoyl-BS"/>
</dbReference>
<proteinExistence type="inferred from homology"/>
<dbReference type="GO" id="GO:0004149">
    <property type="term" value="F:dihydrolipoyllysine-residue succinyltransferase activity"/>
    <property type="evidence" value="ECO:0007669"/>
    <property type="project" value="UniProtKB-UniRule"/>
</dbReference>
<evidence type="ECO:0000256" key="12">
    <source>
        <dbReference type="SAM" id="MobiDB-lite"/>
    </source>
</evidence>
<evidence type="ECO:0000256" key="1">
    <source>
        <dbReference type="ARBA" id="ARBA00004052"/>
    </source>
</evidence>
<dbReference type="SUPFAM" id="SSF47005">
    <property type="entry name" value="Peripheral subunit-binding domain of 2-oxo acid dehydrogenase complex"/>
    <property type="match status" value="1"/>
</dbReference>
<gene>
    <name evidence="15" type="ORF">SAMN02745124_03249</name>
</gene>
<dbReference type="InterPro" id="IPR001078">
    <property type="entry name" value="2-oxoacid_DH_actylTfrase"/>
</dbReference>
<dbReference type="InterPro" id="IPR004167">
    <property type="entry name" value="PSBD"/>
</dbReference>
<dbReference type="GO" id="GO:0006099">
    <property type="term" value="P:tricarboxylic acid cycle"/>
    <property type="evidence" value="ECO:0007669"/>
    <property type="project" value="UniProtKB-UniRule"/>
</dbReference>
<dbReference type="EC" id="2.3.1.61" evidence="4 11"/>
<dbReference type="Gene3D" id="2.40.50.100">
    <property type="match status" value="1"/>
</dbReference>
<dbReference type="PANTHER" id="PTHR43416">
    <property type="entry name" value="DIHYDROLIPOYLLYSINE-RESIDUE SUCCINYLTRANSFERASE COMPONENT OF 2-OXOGLUTARATE DEHYDROGENASE COMPLEX, MITOCHONDRIAL-RELATED"/>
    <property type="match status" value="1"/>
</dbReference>
<dbReference type="RefSeq" id="WP_073377639.1">
    <property type="nucleotide sequence ID" value="NZ_FQXS01000022.1"/>
</dbReference>
<dbReference type="UniPathway" id="UPA00868">
    <property type="reaction ID" value="UER00840"/>
</dbReference>
<dbReference type="Pfam" id="PF00198">
    <property type="entry name" value="2-oxoacid_dh"/>
    <property type="match status" value="1"/>
</dbReference>
<dbReference type="STRING" id="1121409.SAMN02745124_03249"/>
<dbReference type="PANTHER" id="PTHR43416:SF5">
    <property type="entry name" value="DIHYDROLIPOYLLYSINE-RESIDUE SUCCINYLTRANSFERASE COMPONENT OF 2-OXOGLUTARATE DEHYDROGENASE COMPLEX, MITOCHONDRIAL"/>
    <property type="match status" value="1"/>
</dbReference>
<dbReference type="Pfam" id="PF00364">
    <property type="entry name" value="Biotin_lipoyl"/>
    <property type="match status" value="1"/>
</dbReference>
<name>A0A1M5XQD3_9BACT</name>
<comment type="function">
    <text evidence="1 11">E2 component of the 2-oxoglutarate dehydrogenase (OGDH) complex which catalyzes the second step in the conversion of 2-oxoglutarate to succinyl-CoA and CO(2).</text>
</comment>
<evidence type="ECO:0000313" key="15">
    <source>
        <dbReference type="EMBL" id="SHI01959.1"/>
    </source>
</evidence>
<feature type="domain" description="Peripheral subunit-binding (PSBD)" evidence="14">
    <location>
        <begin position="106"/>
        <end position="143"/>
    </location>
</feature>
<dbReference type="EMBL" id="FQXS01000022">
    <property type="protein sequence ID" value="SHI01959.1"/>
    <property type="molecule type" value="Genomic_DNA"/>
</dbReference>
<evidence type="ECO:0000256" key="6">
    <source>
        <dbReference type="ARBA" id="ARBA00022532"/>
    </source>
</evidence>
<comment type="catalytic activity">
    <reaction evidence="10 11">
        <text>N(6)-[(R)-dihydrolipoyl]-L-lysyl-[protein] + succinyl-CoA = N(6)-[(R)-S(8)-succinyldihydrolipoyl]-L-lysyl-[protein] + CoA</text>
        <dbReference type="Rhea" id="RHEA:15213"/>
        <dbReference type="Rhea" id="RHEA-COMP:10475"/>
        <dbReference type="Rhea" id="RHEA-COMP:20092"/>
        <dbReference type="ChEBI" id="CHEBI:57287"/>
        <dbReference type="ChEBI" id="CHEBI:57292"/>
        <dbReference type="ChEBI" id="CHEBI:83100"/>
        <dbReference type="ChEBI" id="CHEBI:83120"/>
        <dbReference type="EC" id="2.3.1.61"/>
    </reaction>
</comment>
<dbReference type="InterPro" id="IPR050537">
    <property type="entry name" value="2-oxoacid_dehydrogenase"/>
</dbReference>
<dbReference type="SUPFAM" id="SSF52777">
    <property type="entry name" value="CoA-dependent acyltransferases"/>
    <property type="match status" value="1"/>
</dbReference>
<evidence type="ECO:0000256" key="3">
    <source>
        <dbReference type="ARBA" id="ARBA00007317"/>
    </source>
</evidence>
<dbReference type="OrthoDB" id="9805770at2"/>
<evidence type="ECO:0000256" key="7">
    <source>
        <dbReference type="ARBA" id="ARBA00022679"/>
    </source>
</evidence>
<keyword evidence="9 11" id="KW-0012">Acyltransferase</keyword>
<dbReference type="InterPro" id="IPR036625">
    <property type="entry name" value="E3-bd_dom_sf"/>
</dbReference>
<feature type="region of interest" description="Disordered" evidence="12">
    <location>
        <begin position="78"/>
        <end position="105"/>
    </location>
</feature>
<dbReference type="InterPro" id="IPR011053">
    <property type="entry name" value="Single_hybrid_motif"/>
</dbReference>
<dbReference type="AlphaFoldDB" id="A0A1M5XQD3"/>
<sequence length="400" mass="43005">MIIDVEVPELGESITEVEVGEWLVATGDSVQQDDPLVAIESEKATVELPAPQAGVLVEIVKQQGEVVPIGEIIARIDTTQTDNDGEKKTSSALSQPEDTAGAGEKKVMPAAAGVLARNQLSAEQVAGSGPGGRILKEDAVREAAKQPVRPEPPEQPRPAPSSMEDGAVKGEHRVPMTLLRRTVASRLVEAKQSMAMLTTFNEVDMSQVKQLRATLGTQFSEKHGVRLGFMSFFVKAAIGGLGDFPLVNARIEGNDIVYHDYCDIGVAIGGGKGLVVPVIRRAEQLSFADIERTIADFGQRAKNSTLSPEELSDGTFTISNGGVYGSMLSTPIINPPQSAILGLHAIKDRPVVVDGEITIRPLMYLALSYDHRIIDGREAVSFLKSIKERIEMPEKLLLEI</sequence>
<comment type="cofactor">
    <cofactor evidence="11">
        <name>(R)-lipoate</name>
        <dbReference type="ChEBI" id="CHEBI:83088"/>
    </cofactor>
    <text evidence="11">Binds 1 lipoyl cofactor covalently.</text>
</comment>
<evidence type="ECO:0000256" key="11">
    <source>
        <dbReference type="RuleBase" id="RU361138"/>
    </source>
</evidence>
<feature type="compositionally biased region" description="Pro residues" evidence="12">
    <location>
        <begin position="149"/>
        <end position="159"/>
    </location>
</feature>
<dbReference type="Gene3D" id="4.10.320.10">
    <property type="entry name" value="E3-binding domain"/>
    <property type="match status" value="1"/>
</dbReference>
<dbReference type="Pfam" id="PF02817">
    <property type="entry name" value="E3_binding"/>
    <property type="match status" value="1"/>
</dbReference>
<reference evidence="15 16" key="1">
    <citation type="submission" date="2016-11" db="EMBL/GenBank/DDBJ databases">
        <authorList>
            <person name="Jaros S."/>
            <person name="Januszkiewicz K."/>
            <person name="Wedrychowicz H."/>
        </authorList>
    </citation>
    <scope>NUCLEOTIDE SEQUENCE [LARGE SCALE GENOMIC DNA]</scope>
    <source>
        <strain evidence="15 16">DSM 9705</strain>
    </source>
</reference>
<dbReference type="PROSITE" id="PS00189">
    <property type="entry name" value="LIPOYL"/>
    <property type="match status" value="1"/>
</dbReference>
<evidence type="ECO:0000259" key="13">
    <source>
        <dbReference type="PROSITE" id="PS50968"/>
    </source>
</evidence>
<dbReference type="GO" id="GO:0045252">
    <property type="term" value="C:oxoglutarate dehydrogenase complex"/>
    <property type="evidence" value="ECO:0007669"/>
    <property type="project" value="UniProtKB-UniRule"/>
</dbReference>